<dbReference type="InterPro" id="IPR013096">
    <property type="entry name" value="Cupin_2"/>
</dbReference>
<evidence type="ECO:0000313" key="2">
    <source>
        <dbReference type="EMBL" id="MPN50702.1"/>
    </source>
</evidence>
<name>A0A645IIP2_9ZZZZ</name>
<dbReference type="SUPFAM" id="SSF51182">
    <property type="entry name" value="RmlC-like cupins"/>
    <property type="match status" value="1"/>
</dbReference>
<dbReference type="Gene3D" id="2.60.120.10">
    <property type="entry name" value="Jelly Rolls"/>
    <property type="match status" value="1"/>
</dbReference>
<dbReference type="AlphaFoldDB" id="A0A645IIP2"/>
<dbReference type="PANTHER" id="PTHR40112">
    <property type="entry name" value="H2HPP ISOMERASE"/>
    <property type="match status" value="1"/>
</dbReference>
<dbReference type="Pfam" id="PF07883">
    <property type="entry name" value="Cupin_2"/>
    <property type="match status" value="1"/>
</dbReference>
<gene>
    <name evidence="2" type="ORF">SDC9_198335</name>
</gene>
<reference evidence="2" key="1">
    <citation type="submission" date="2019-08" db="EMBL/GenBank/DDBJ databases">
        <authorList>
            <person name="Kucharzyk K."/>
            <person name="Murdoch R.W."/>
            <person name="Higgins S."/>
            <person name="Loffler F."/>
        </authorList>
    </citation>
    <scope>NUCLEOTIDE SEQUENCE</scope>
</reference>
<dbReference type="InterPro" id="IPR052535">
    <property type="entry name" value="Bacilysin_H2HPP_isomerase"/>
</dbReference>
<dbReference type="InterPro" id="IPR014710">
    <property type="entry name" value="RmlC-like_jellyroll"/>
</dbReference>
<dbReference type="EMBL" id="VSSQ01115121">
    <property type="protein sequence ID" value="MPN50702.1"/>
    <property type="molecule type" value="Genomic_DNA"/>
</dbReference>
<sequence>MLVRNKNKIGGKVRGDGVTMVDLFGGVVSAGEGVTMGHAIFPAGTVVPPAAHSGDEYSYVISGNIKCKIGDQIFSAQEGSATFIPAGEEHSSINDSDGNTEVVWMLIEKK</sequence>
<feature type="domain" description="Cupin type-2" evidence="1">
    <location>
        <begin position="39"/>
        <end position="105"/>
    </location>
</feature>
<dbReference type="InterPro" id="IPR011051">
    <property type="entry name" value="RmlC_Cupin_sf"/>
</dbReference>
<proteinExistence type="predicted"/>
<protein>
    <recommendedName>
        <fullName evidence="1">Cupin type-2 domain-containing protein</fullName>
    </recommendedName>
</protein>
<comment type="caution">
    <text evidence="2">The sequence shown here is derived from an EMBL/GenBank/DDBJ whole genome shotgun (WGS) entry which is preliminary data.</text>
</comment>
<dbReference type="PANTHER" id="PTHR40112:SF1">
    <property type="entry name" value="H2HPP ISOMERASE"/>
    <property type="match status" value="1"/>
</dbReference>
<organism evidence="2">
    <name type="scientific">bioreactor metagenome</name>
    <dbReference type="NCBI Taxonomy" id="1076179"/>
    <lineage>
        <taxon>unclassified sequences</taxon>
        <taxon>metagenomes</taxon>
        <taxon>ecological metagenomes</taxon>
    </lineage>
</organism>
<accession>A0A645IIP2</accession>
<evidence type="ECO:0000259" key="1">
    <source>
        <dbReference type="Pfam" id="PF07883"/>
    </source>
</evidence>